<name>A0A1K0J8V8_CUPNE</name>
<feature type="region of interest" description="Disordered" evidence="1">
    <location>
        <begin position="82"/>
        <end position="103"/>
    </location>
</feature>
<organism evidence="2">
    <name type="scientific">Cupriavidus necator</name>
    <name type="common">Alcaligenes eutrophus</name>
    <name type="synonym">Ralstonia eutropha</name>
    <dbReference type="NCBI Taxonomy" id="106590"/>
    <lineage>
        <taxon>Bacteria</taxon>
        <taxon>Pseudomonadati</taxon>
        <taxon>Pseudomonadota</taxon>
        <taxon>Betaproteobacteria</taxon>
        <taxon>Burkholderiales</taxon>
        <taxon>Burkholderiaceae</taxon>
        <taxon>Cupriavidus</taxon>
    </lineage>
</organism>
<evidence type="ECO:0000256" key="1">
    <source>
        <dbReference type="SAM" id="MobiDB-lite"/>
    </source>
</evidence>
<dbReference type="EMBL" id="FMSH01000081">
    <property type="protein sequence ID" value="SCU74344.1"/>
    <property type="molecule type" value="Genomic_DNA"/>
</dbReference>
<sequence>MAAGEALGRTDDEATDGVGTMGQGFLPWTAATSGASHGLCMTDWVLPLPLAGEGWGEGGNVHEVPAGGMPPPALTPCPSPACGRGEQTVASPSCCQPPCPPPS</sequence>
<protein>
    <submittedName>
        <fullName evidence="2">Uncharacterized protein</fullName>
    </submittedName>
</protein>
<evidence type="ECO:0000313" key="2">
    <source>
        <dbReference type="EMBL" id="SCU74344.1"/>
    </source>
</evidence>
<reference evidence="2" key="1">
    <citation type="submission" date="2016-09" db="EMBL/GenBank/DDBJ databases">
        <authorList>
            <person name="Capua I."/>
            <person name="De Benedictis P."/>
            <person name="Joannis T."/>
            <person name="Lombin L.H."/>
            <person name="Cattoli G."/>
        </authorList>
    </citation>
    <scope>NUCLEOTIDE SEQUENCE</scope>
    <source>
        <strain evidence="2">B9</strain>
    </source>
</reference>
<proteinExistence type="predicted"/>
<accession>A0A1K0J8V8</accession>
<dbReference type="AlphaFoldDB" id="A0A1K0J8V8"/>
<gene>
    <name evidence="2" type="ORF">CNECB9_1710033</name>
</gene>